<evidence type="ECO:0000256" key="11">
    <source>
        <dbReference type="ARBA" id="ARBA00023136"/>
    </source>
</evidence>
<keyword evidence="10 15" id="KW-0482">Metalloprotease</keyword>
<comment type="cofactor">
    <cofactor evidence="1">
        <name>Zn(2+)</name>
        <dbReference type="ChEBI" id="CHEBI:29105"/>
    </cofactor>
</comment>
<keyword evidence="9 13" id="KW-1133">Transmembrane helix</keyword>
<dbReference type="InterPro" id="IPR050083">
    <property type="entry name" value="HtpX_protease"/>
</dbReference>
<evidence type="ECO:0000313" key="15">
    <source>
        <dbReference type="EMBL" id="MDH2387260.1"/>
    </source>
</evidence>
<feature type="domain" description="Peptidase M48" evidence="14">
    <location>
        <begin position="144"/>
        <end position="329"/>
    </location>
</feature>
<feature type="transmembrane region" description="Helical" evidence="13">
    <location>
        <begin position="12"/>
        <end position="34"/>
    </location>
</feature>
<proteinExistence type="predicted"/>
<keyword evidence="8" id="KW-0862">Zinc</keyword>
<feature type="compositionally biased region" description="Pro residues" evidence="12">
    <location>
        <begin position="600"/>
        <end position="611"/>
    </location>
</feature>
<comment type="caution">
    <text evidence="15">The sequence shown here is derived from an EMBL/GenBank/DDBJ whole genome shotgun (WGS) entry which is preliminary data.</text>
</comment>
<evidence type="ECO:0000256" key="3">
    <source>
        <dbReference type="ARBA" id="ARBA00022475"/>
    </source>
</evidence>
<evidence type="ECO:0000256" key="6">
    <source>
        <dbReference type="ARBA" id="ARBA00022723"/>
    </source>
</evidence>
<accession>A0ABT6HFC1</accession>
<reference evidence="15 16" key="1">
    <citation type="submission" date="2023-04" db="EMBL/GenBank/DDBJ databases">
        <title>Streptomyces chengmaiensis sp. nov. isolated from the stem of mangrove plant in Hainan.</title>
        <authorList>
            <person name="Huang X."/>
            <person name="Zhou S."/>
            <person name="Chu X."/>
            <person name="Xie Y."/>
            <person name="Lin Y."/>
        </authorList>
    </citation>
    <scope>NUCLEOTIDE SEQUENCE [LARGE SCALE GENOMIC DNA]</scope>
    <source>
        <strain evidence="15 16">HNM0663</strain>
    </source>
</reference>
<protein>
    <submittedName>
        <fullName evidence="15">M48 family metalloprotease</fullName>
        <ecNumber evidence="15">3.4.24.-</ecNumber>
    </submittedName>
</protein>
<dbReference type="PANTHER" id="PTHR43221">
    <property type="entry name" value="PROTEASE HTPX"/>
    <property type="match status" value="1"/>
</dbReference>
<feature type="compositionally biased region" description="Acidic residues" evidence="12">
    <location>
        <begin position="463"/>
        <end position="472"/>
    </location>
</feature>
<evidence type="ECO:0000259" key="14">
    <source>
        <dbReference type="Pfam" id="PF01435"/>
    </source>
</evidence>
<feature type="region of interest" description="Disordered" evidence="12">
    <location>
        <begin position="675"/>
        <end position="697"/>
    </location>
</feature>
<sequence length="697" mass="74645">MSRLSRLLHTAVALALVAGFYVLAVALVGGYGFFGVVMARIVFAPEDDGSLPVALLQIGFAAAAVAVIPQIFARAGSTGPRPRTVAVDEDAAPGLWDEVVELAERTGVAVPTEIRLTAEANAAVVEDVRTGARGIRERRLYLGLPLLAGLRADELRAVLCHELGHYAQGHTRFAARVYQGAEGLDAACRTFAKPEVGNPITTAYTGFQHLTLRVYAWLYNVLSFAVRRRQELDADAAAAYVAGPEAAAAALTSAAALGRAWEDFRTGLLDPMAAAGRMPDDPLRAFAAMLDDPGYRNRVAARPGTAPTPARHPFDSHPPLERRLEALRSLPCAVEAERDLRPAYRLVNPDGTLPEPVLAVLLPTRPPGRRRRTRPWADWLAEAAEVRAVRAVEELHRAVGLIAMARPTTGGVLELLTGGRGPELVDALRDAGWGEGWRELWGGQEVDGVIRRAHGGSGGDGGESSEADGDIEDCYDGGRWVGEPWWRTAPEHRAAAGPRAREARRAAQREADARRAALAVEVLVAQALVAAGRARWTFRWDGPGRAVAEDEQAAEALELAPGAPADPQRAARLRSCLLLCRVGMDDELSSAGRGSALRVPPEPPPAEPATEPPRKLFPAAAFLMALLTLLLFGLRWQTVNREPPSPPPLPRDARTEAPLYRPVCPPGYRQQGLWCLPVDEAPSGGPPTQGTAPQLGS</sequence>
<evidence type="ECO:0000256" key="13">
    <source>
        <dbReference type="SAM" id="Phobius"/>
    </source>
</evidence>
<evidence type="ECO:0000256" key="8">
    <source>
        <dbReference type="ARBA" id="ARBA00022833"/>
    </source>
</evidence>
<evidence type="ECO:0000256" key="4">
    <source>
        <dbReference type="ARBA" id="ARBA00022670"/>
    </source>
</evidence>
<evidence type="ECO:0000256" key="9">
    <source>
        <dbReference type="ARBA" id="ARBA00022989"/>
    </source>
</evidence>
<gene>
    <name evidence="15" type="ORF">QCN29_00355</name>
</gene>
<evidence type="ECO:0000256" key="5">
    <source>
        <dbReference type="ARBA" id="ARBA00022692"/>
    </source>
</evidence>
<feature type="compositionally biased region" description="Polar residues" evidence="12">
    <location>
        <begin position="686"/>
        <end position="697"/>
    </location>
</feature>
<dbReference type="Proteomes" id="UP001223144">
    <property type="component" value="Unassembled WGS sequence"/>
</dbReference>
<dbReference type="PANTHER" id="PTHR43221:SF1">
    <property type="entry name" value="PROTEASE HTPX"/>
    <property type="match status" value="1"/>
</dbReference>
<evidence type="ECO:0000256" key="7">
    <source>
        <dbReference type="ARBA" id="ARBA00022801"/>
    </source>
</evidence>
<dbReference type="RefSeq" id="WP_279925394.1">
    <property type="nucleotide sequence ID" value="NZ_JARWBG010000001.1"/>
</dbReference>
<keyword evidence="4" id="KW-0645">Protease</keyword>
<keyword evidence="6" id="KW-0479">Metal-binding</keyword>
<dbReference type="CDD" id="cd07328">
    <property type="entry name" value="M48_Ste24p_like"/>
    <property type="match status" value="1"/>
</dbReference>
<dbReference type="InterPro" id="IPR001915">
    <property type="entry name" value="Peptidase_M48"/>
</dbReference>
<comment type="subcellular location">
    <subcellularLocation>
        <location evidence="2">Cell membrane</location>
        <topology evidence="2">Multi-pass membrane protein</topology>
    </subcellularLocation>
</comment>
<dbReference type="Gene3D" id="3.30.2010.10">
    <property type="entry name" value="Metalloproteases ('zincins'), catalytic domain"/>
    <property type="match status" value="1"/>
</dbReference>
<keyword evidence="3" id="KW-1003">Cell membrane</keyword>
<keyword evidence="11 13" id="KW-0472">Membrane</keyword>
<evidence type="ECO:0000256" key="2">
    <source>
        <dbReference type="ARBA" id="ARBA00004651"/>
    </source>
</evidence>
<feature type="transmembrane region" description="Helical" evidence="13">
    <location>
        <begin position="54"/>
        <end position="73"/>
    </location>
</feature>
<dbReference type="GO" id="GO:0008237">
    <property type="term" value="F:metallopeptidase activity"/>
    <property type="evidence" value="ECO:0007669"/>
    <property type="project" value="UniProtKB-KW"/>
</dbReference>
<keyword evidence="5 13" id="KW-0812">Transmembrane</keyword>
<dbReference type="EMBL" id="JARWBG010000001">
    <property type="protein sequence ID" value="MDH2387260.1"/>
    <property type="molecule type" value="Genomic_DNA"/>
</dbReference>
<dbReference type="EC" id="3.4.24.-" evidence="15"/>
<keyword evidence="16" id="KW-1185">Reference proteome</keyword>
<evidence type="ECO:0000256" key="10">
    <source>
        <dbReference type="ARBA" id="ARBA00023049"/>
    </source>
</evidence>
<evidence type="ECO:0000313" key="16">
    <source>
        <dbReference type="Proteomes" id="UP001223144"/>
    </source>
</evidence>
<dbReference type="Pfam" id="PF01435">
    <property type="entry name" value="Peptidase_M48"/>
    <property type="match status" value="1"/>
</dbReference>
<keyword evidence="7 15" id="KW-0378">Hydrolase</keyword>
<evidence type="ECO:0000256" key="1">
    <source>
        <dbReference type="ARBA" id="ARBA00001947"/>
    </source>
</evidence>
<name>A0ABT6HFC1_9ACTN</name>
<feature type="region of interest" description="Disordered" evidence="12">
    <location>
        <begin position="590"/>
        <end position="613"/>
    </location>
</feature>
<organism evidence="15 16">
    <name type="scientific">Streptomyces chengmaiensis</name>
    <dbReference type="NCBI Taxonomy" id="3040919"/>
    <lineage>
        <taxon>Bacteria</taxon>
        <taxon>Bacillati</taxon>
        <taxon>Actinomycetota</taxon>
        <taxon>Actinomycetes</taxon>
        <taxon>Kitasatosporales</taxon>
        <taxon>Streptomycetaceae</taxon>
        <taxon>Streptomyces</taxon>
    </lineage>
</organism>
<evidence type="ECO:0000256" key="12">
    <source>
        <dbReference type="SAM" id="MobiDB-lite"/>
    </source>
</evidence>
<feature type="region of interest" description="Disordered" evidence="12">
    <location>
        <begin position="452"/>
        <end position="472"/>
    </location>
</feature>